<reference evidence="7 8" key="1">
    <citation type="journal article" date="2016" name="Nat. Commun.">
        <title>Thousands of microbial genomes shed light on interconnected biogeochemical processes in an aquifer system.</title>
        <authorList>
            <person name="Anantharaman K."/>
            <person name="Brown C.T."/>
            <person name="Hug L.A."/>
            <person name="Sharon I."/>
            <person name="Castelle C.J."/>
            <person name="Probst A.J."/>
            <person name="Thomas B.C."/>
            <person name="Singh A."/>
            <person name="Wilkins M.J."/>
            <person name="Karaoz U."/>
            <person name="Brodie E.L."/>
            <person name="Williams K.H."/>
            <person name="Hubbard S.S."/>
            <person name="Banfield J.F."/>
        </authorList>
    </citation>
    <scope>NUCLEOTIDE SEQUENCE [LARGE SCALE GENOMIC DNA]</scope>
</reference>
<dbReference type="GO" id="GO:0003735">
    <property type="term" value="F:structural constituent of ribosome"/>
    <property type="evidence" value="ECO:0007669"/>
    <property type="project" value="InterPro"/>
</dbReference>
<keyword evidence="2 5" id="KW-0689">Ribosomal protein</keyword>
<comment type="caution">
    <text evidence="7">The sequence shown here is derived from an EMBL/GenBank/DDBJ whole genome shotgun (WGS) entry which is preliminary data.</text>
</comment>
<dbReference type="EMBL" id="MHIP01000026">
    <property type="protein sequence ID" value="OGY54716.1"/>
    <property type="molecule type" value="Genomic_DNA"/>
</dbReference>
<evidence type="ECO:0000256" key="2">
    <source>
        <dbReference type="ARBA" id="ARBA00022980"/>
    </source>
</evidence>
<protein>
    <recommendedName>
        <fullName evidence="4 6">50S ribosomal protein L17</fullName>
    </recommendedName>
</protein>
<dbReference type="InterPro" id="IPR036373">
    <property type="entry name" value="Ribosomal_bL17_sf"/>
</dbReference>
<evidence type="ECO:0000313" key="8">
    <source>
        <dbReference type="Proteomes" id="UP000176512"/>
    </source>
</evidence>
<dbReference type="NCBIfam" id="TIGR00059">
    <property type="entry name" value="L17"/>
    <property type="match status" value="1"/>
</dbReference>
<comment type="similarity">
    <text evidence="1 5">Belongs to the bacterial ribosomal protein bL17 family.</text>
</comment>
<dbReference type="PANTHER" id="PTHR14413">
    <property type="entry name" value="RIBOSOMAL PROTEIN L17"/>
    <property type="match status" value="1"/>
</dbReference>
<dbReference type="AlphaFoldDB" id="A0A1G1YSC4"/>
<evidence type="ECO:0000256" key="5">
    <source>
        <dbReference type="RuleBase" id="RU000660"/>
    </source>
</evidence>
<proteinExistence type="inferred from homology"/>
<evidence type="ECO:0000256" key="6">
    <source>
        <dbReference type="RuleBase" id="RU000661"/>
    </source>
</evidence>
<dbReference type="Proteomes" id="UP000176512">
    <property type="component" value="Unassembled WGS sequence"/>
</dbReference>
<gene>
    <name evidence="7" type="ORF">A3A24_02675</name>
</gene>
<keyword evidence="3 5" id="KW-0687">Ribonucleoprotein</keyword>
<dbReference type="InterPro" id="IPR000456">
    <property type="entry name" value="Ribosomal_bL17"/>
</dbReference>
<dbReference type="Gene3D" id="3.90.1030.10">
    <property type="entry name" value="Ribosomal protein L17"/>
    <property type="match status" value="1"/>
</dbReference>
<organism evidence="7 8">
    <name type="scientific">Candidatus Buchananbacteria bacterium RIFCSPLOWO2_01_FULL_46_12</name>
    <dbReference type="NCBI Taxonomy" id="1797546"/>
    <lineage>
        <taxon>Bacteria</taxon>
        <taxon>Candidatus Buchananiibacteriota</taxon>
    </lineage>
</organism>
<dbReference type="GO" id="GO:0022625">
    <property type="term" value="C:cytosolic large ribosomal subunit"/>
    <property type="evidence" value="ECO:0007669"/>
    <property type="project" value="TreeGrafter"/>
</dbReference>
<evidence type="ECO:0000256" key="3">
    <source>
        <dbReference type="ARBA" id="ARBA00023274"/>
    </source>
</evidence>
<dbReference type="SUPFAM" id="SSF64263">
    <property type="entry name" value="Prokaryotic ribosomal protein L17"/>
    <property type="match status" value="1"/>
</dbReference>
<evidence type="ECO:0000313" key="7">
    <source>
        <dbReference type="EMBL" id="OGY54716.1"/>
    </source>
</evidence>
<evidence type="ECO:0000256" key="1">
    <source>
        <dbReference type="ARBA" id="ARBA00008777"/>
    </source>
</evidence>
<dbReference type="GO" id="GO:0006412">
    <property type="term" value="P:translation"/>
    <property type="evidence" value="ECO:0007669"/>
    <property type="project" value="InterPro"/>
</dbReference>
<sequence length="118" mass="13319">MNKRKKGRKFSMKADPRRALLRSLVRALVDKEKIETTEAKAQGMRSFAEKLITRAKQGRLIDRRHIAKAVGDTLARKLIEKIAPAFKGRQGGYTRVIKLGPRESDGAKLAIIELVKPR</sequence>
<name>A0A1G1YSC4_9BACT</name>
<accession>A0A1G1YSC4</accession>
<dbReference type="Pfam" id="PF01196">
    <property type="entry name" value="Ribosomal_L17"/>
    <property type="match status" value="1"/>
</dbReference>
<evidence type="ECO:0000256" key="4">
    <source>
        <dbReference type="ARBA" id="ARBA00035494"/>
    </source>
</evidence>
<dbReference type="PANTHER" id="PTHR14413:SF16">
    <property type="entry name" value="LARGE RIBOSOMAL SUBUNIT PROTEIN BL17M"/>
    <property type="match status" value="1"/>
</dbReference>